<dbReference type="InterPro" id="IPR006665">
    <property type="entry name" value="OmpA-like"/>
</dbReference>
<dbReference type="Pfam" id="PF13229">
    <property type="entry name" value="Beta_helix"/>
    <property type="match status" value="1"/>
</dbReference>
<dbReference type="PANTHER" id="PTHR30329">
    <property type="entry name" value="STATOR ELEMENT OF FLAGELLAR MOTOR COMPLEX"/>
    <property type="match status" value="1"/>
</dbReference>
<dbReference type="HOGENOM" id="CLU_392240_0_0_3"/>
<dbReference type="InterPro" id="IPR012334">
    <property type="entry name" value="Pectin_lyas_fold"/>
</dbReference>
<proteinExistence type="predicted"/>
<dbReference type="Proteomes" id="UP000010471">
    <property type="component" value="Chromosome"/>
</dbReference>
<name>K9WC66_9CYAN</name>
<dbReference type="eggNOG" id="COG2885">
    <property type="taxonomic scope" value="Bacteria"/>
</dbReference>
<dbReference type="Gene3D" id="3.30.1330.60">
    <property type="entry name" value="OmpA-like domain"/>
    <property type="match status" value="1"/>
</dbReference>
<dbReference type="Gene3D" id="2.60.40.10">
    <property type="entry name" value="Immunoglobulins"/>
    <property type="match status" value="1"/>
</dbReference>
<evidence type="ECO:0000313" key="7">
    <source>
        <dbReference type="EMBL" id="AFZ17359.1"/>
    </source>
</evidence>
<dbReference type="InterPro" id="IPR006626">
    <property type="entry name" value="PbH1"/>
</dbReference>
<comment type="subcellular location">
    <subcellularLocation>
        <location evidence="1">Cell outer membrane</location>
    </subcellularLocation>
</comment>
<dbReference type="STRING" id="1173027.Mic7113_1483"/>
<dbReference type="KEGG" id="mic:Mic7113_1483"/>
<dbReference type="SUPFAM" id="SSF103088">
    <property type="entry name" value="OmpA-like"/>
    <property type="match status" value="1"/>
</dbReference>
<dbReference type="InterPro" id="IPR039448">
    <property type="entry name" value="Beta_helix"/>
</dbReference>
<protein>
    <submittedName>
        <fullName evidence="7">Outer membrane protein/peptidoglycan-associated (Lipo)protein</fullName>
    </submittedName>
</protein>
<feature type="domain" description="OmpA-like" evidence="6">
    <location>
        <begin position="637"/>
        <end position="754"/>
    </location>
</feature>
<dbReference type="OrthoDB" id="502243at2"/>
<feature type="region of interest" description="Disordered" evidence="5">
    <location>
        <begin position="259"/>
        <end position="284"/>
    </location>
</feature>
<dbReference type="InterPro" id="IPR013783">
    <property type="entry name" value="Ig-like_fold"/>
</dbReference>
<reference evidence="7 8" key="1">
    <citation type="submission" date="2012-06" db="EMBL/GenBank/DDBJ databases">
        <title>Finished chromosome of genome of Microcoleus sp. PCC 7113.</title>
        <authorList>
            <consortium name="US DOE Joint Genome Institute"/>
            <person name="Gugger M."/>
            <person name="Coursin T."/>
            <person name="Rippka R."/>
            <person name="Tandeau De Marsac N."/>
            <person name="Huntemann M."/>
            <person name="Wei C.-L."/>
            <person name="Han J."/>
            <person name="Detter J.C."/>
            <person name="Han C."/>
            <person name="Tapia R."/>
            <person name="Chen A."/>
            <person name="Kyrpides N."/>
            <person name="Mavromatis K."/>
            <person name="Markowitz V."/>
            <person name="Szeto E."/>
            <person name="Ivanova N."/>
            <person name="Pagani I."/>
            <person name="Pati A."/>
            <person name="Goodwin L."/>
            <person name="Nordberg H.P."/>
            <person name="Cantor M.N."/>
            <person name="Hua S.X."/>
            <person name="Woyke T."/>
            <person name="Kerfeld C.A."/>
        </authorList>
    </citation>
    <scope>NUCLEOTIDE SEQUENCE [LARGE SCALE GENOMIC DNA]</scope>
    <source>
        <strain evidence="7 8">PCC 7113</strain>
    </source>
</reference>
<dbReference type="PANTHER" id="PTHR30329:SF21">
    <property type="entry name" value="LIPOPROTEIN YIAD-RELATED"/>
    <property type="match status" value="1"/>
</dbReference>
<dbReference type="AlphaFoldDB" id="K9WC66"/>
<dbReference type="PATRIC" id="fig|1173027.3.peg.1649"/>
<dbReference type="GO" id="GO:0009279">
    <property type="term" value="C:cell outer membrane"/>
    <property type="evidence" value="ECO:0007669"/>
    <property type="project" value="UniProtKB-SubCell"/>
</dbReference>
<dbReference type="InterPro" id="IPR011050">
    <property type="entry name" value="Pectin_lyase_fold/virulence"/>
</dbReference>
<dbReference type="InterPro" id="IPR006664">
    <property type="entry name" value="OMP_bac"/>
</dbReference>
<evidence type="ECO:0000256" key="1">
    <source>
        <dbReference type="ARBA" id="ARBA00004442"/>
    </source>
</evidence>
<keyword evidence="8" id="KW-1185">Reference proteome</keyword>
<feature type="compositionally biased region" description="Polar residues" evidence="5">
    <location>
        <begin position="261"/>
        <end position="284"/>
    </location>
</feature>
<dbReference type="RefSeq" id="WP_015181515.1">
    <property type="nucleotide sequence ID" value="NC_019738.1"/>
</dbReference>
<dbReference type="SUPFAM" id="SSF51126">
    <property type="entry name" value="Pectin lyase-like"/>
    <property type="match status" value="1"/>
</dbReference>
<dbReference type="Gene3D" id="2.160.20.10">
    <property type="entry name" value="Single-stranded right-handed beta-helix, Pectin lyase-like"/>
    <property type="match status" value="1"/>
</dbReference>
<dbReference type="SMART" id="SM00710">
    <property type="entry name" value="PbH1"/>
    <property type="match status" value="6"/>
</dbReference>
<dbReference type="InterPro" id="IPR036737">
    <property type="entry name" value="OmpA-like_sf"/>
</dbReference>
<gene>
    <name evidence="7" type="ORF">Mic7113_1483</name>
</gene>
<dbReference type="PROSITE" id="PS51123">
    <property type="entry name" value="OMPA_2"/>
    <property type="match status" value="1"/>
</dbReference>
<dbReference type="EMBL" id="CP003630">
    <property type="protein sequence ID" value="AFZ17359.1"/>
    <property type="molecule type" value="Genomic_DNA"/>
</dbReference>
<accession>K9WC66</accession>
<dbReference type="CDD" id="cd07185">
    <property type="entry name" value="OmpA_C-like"/>
    <property type="match status" value="1"/>
</dbReference>
<keyword evidence="2 4" id="KW-0472">Membrane</keyword>
<evidence type="ECO:0000259" key="6">
    <source>
        <dbReference type="PROSITE" id="PS51123"/>
    </source>
</evidence>
<evidence type="ECO:0000256" key="2">
    <source>
        <dbReference type="ARBA" id="ARBA00023136"/>
    </source>
</evidence>
<dbReference type="PRINTS" id="PR01021">
    <property type="entry name" value="OMPADOMAIN"/>
</dbReference>
<dbReference type="InterPro" id="IPR050330">
    <property type="entry name" value="Bact_OuterMem_StrucFunc"/>
</dbReference>
<organism evidence="7 8">
    <name type="scientific">Allocoleopsis franciscana PCC 7113</name>
    <dbReference type="NCBI Taxonomy" id="1173027"/>
    <lineage>
        <taxon>Bacteria</taxon>
        <taxon>Bacillati</taxon>
        <taxon>Cyanobacteriota</taxon>
        <taxon>Cyanophyceae</taxon>
        <taxon>Coleofasciculales</taxon>
        <taxon>Coleofasciculaceae</taxon>
        <taxon>Allocoleopsis</taxon>
        <taxon>Allocoleopsis franciscana</taxon>
    </lineage>
</organism>
<evidence type="ECO:0000313" key="8">
    <source>
        <dbReference type="Proteomes" id="UP000010471"/>
    </source>
</evidence>
<dbReference type="Pfam" id="PF00691">
    <property type="entry name" value="OmpA"/>
    <property type="match status" value="1"/>
</dbReference>
<evidence type="ECO:0000256" key="4">
    <source>
        <dbReference type="PROSITE-ProRule" id="PRU00473"/>
    </source>
</evidence>
<evidence type="ECO:0000256" key="5">
    <source>
        <dbReference type="SAM" id="MobiDB-lite"/>
    </source>
</evidence>
<keyword evidence="3" id="KW-0998">Cell outer membrane</keyword>
<evidence type="ECO:0000256" key="3">
    <source>
        <dbReference type="ARBA" id="ARBA00023237"/>
    </source>
</evidence>
<sequence length="776" mass="84456">MRGVNRPASNLNKAEEGRQEAEVSQVCPSLVERKRNNKPFAWLFLSFDQKRPKAEDRRHEKECPLPFAFYLPQLLLLSVLVAPLRATAQPTNSVSVVVNSNQDGLIQPDNRLTLREAIAIVNGQLSLEQLSQAEKAQVRPLDANTASRIEFNLPPDQTTIYLQSLLPSLASPGLVVDGTTQPGYDPTRSATAEIEIPIPVVALAPAPNQEVLRGLTIVADNITVRGLSLYGFGKWGGATLNTPPGDIVIERSPAFPDVTLQPPTSSLDLRSPKPNSKPSESQPPKNVAIELNWLGIPPNGQMPSQLSAFGLYVFNSLGTTIRRNRIANHQGSGIITGAQAENMLVTENIIVGNGLAGMPDAIRLEGQIDQSQITGNLICGNDGSGVYLFKPKGAVQIRNNQITSNGRRLRQAAVYLMGNNHQVMDNQISYQSGPGVVVTAYPQNDVQQNRSSSRNIIENNRFAQLEGLSIDLNTQQNVNPIHFQRGDGPNPLRNSPNRREETGNAAINAPQFLSSEFFVLGTEVKLFGKADPGSTVEVYRVRENTTIPYGPLSEPLTSVATDEQGDFSVTVDNLQPGDKVSAIATHPQYGTSEPALNARVLAADGTGTAQPDVPSGVIPPCTTAQVPPNPPEPTPPPEQLRLSVARNIHFALDQSTISPESAVILDQIVAVMRSYPFLTVDIQGHTDPRASAAYNQALGMRRAIAARNYLLRQGIAPERLTIRSFGELERRTTGSDVVDYARDRRVEFIFQDTRGLEIIFENQETDLQVEPRGGSR</sequence>